<keyword evidence="5 6" id="KW-0234">DNA repair</keyword>
<dbReference type="SUPFAM" id="SSF50249">
    <property type="entry name" value="Nucleic acid-binding proteins"/>
    <property type="match status" value="1"/>
</dbReference>
<dbReference type="InterPro" id="IPR012340">
    <property type="entry name" value="NA-bd_OB-fold"/>
</dbReference>
<name>A0A0S7BIX0_9CHLR</name>
<evidence type="ECO:0000313" key="8">
    <source>
        <dbReference type="EMBL" id="GAP14531.1"/>
    </source>
</evidence>
<dbReference type="AlphaFoldDB" id="A0A0S7BIX0"/>
<feature type="domain" description="Helix-hairpin-helix DNA-binding motif class 1" evidence="7">
    <location>
        <begin position="107"/>
        <end position="126"/>
    </location>
</feature>
<feature type="domain" description="Helix-hairpin-helix DNA-binding motif class 1" evidence="7">
    <location>
        <begin position="72"/>
        <end position="91"/>
    </location>
</feature>
<protein>
    <recommendedName>
        <fullName evidence="6">Holliday junction branch migration complex subunit RuvA</fullName>
    </recommendedName>
</protein>
<dbReference type="HAMAP" id="MF_00031">
    <property type="entry name" value="DNA_HJ_migration_RuvA"/>
    <property type="match status" value="1"/>
</dbReference>
<evidence type="ECO:0000256" key="3">
    <source>
        <dbReference type="ARBA" id="ARBA00023125"/>
    </source>
</evidence>
<evidence type="ECO:0000256" key="6">
    <source>
        <dbReference type="HAMAP-Rule" id="MF_00031"/>
    </source>
</evidence>
<keyword evidence="8" id="KW-0347">Helicase</keyword>
<dbReference type="GO" id="GO:0000400">
    <property type="term" value="F:four-way junction DNA binding"/>
    <property type="evidence" value="ECO:0007669"/>
    <property type="project" value="UniProtKB-UniRule"/>
</dbReference>
<dbReference type="InterPro" id="IPR013849">
    <property type="entry name" value="DNA_helicase_Holl-junc_RuvA_I"/>
</dbReference>
<dbReference type="OrthoDB" id="5293449at2"/>
<dbReference type="GO" id="GO:0048476">
    <property type="term" value="C:Holliday junction resolvase complex"/>
    <property type="evidence" value="ECO:0007669"/>
    <property type="project" value="UniProtKB-UniRule"/>
</dbReference>
<dbReference type="GO" id="GO:0009379">
    <property type="term" value="C:Holliday junction helicase complex"/>
    <property type="evidence" value="ECO:0007669"/>
    <property type="project" value="InterPro"/>
</dbReference>
<comment type="subcellular location">
    <subcellularLocation>
        <location evidence="6">Cytoplasm</location>
    </subcellularLocation>
</comment>
<keyword evidence="4 6" id="KW-0233">DNA recombination</keyword>
<dbReference type="CDD" id="cd14332">
    <property type="entry name" value="UBA_RuvA_C"/>
    <property type="match status" value="1"/>
</dbReference>
<keyword evidence="8" id="KW-0067">ATP-binding</keyword>
<keyword evidence="2 6" id="KW-0227">DNA damage</keyword>
<dbReference type="InterPro" id="IPR003583">
    <property type="entry name" value="Hlx-hairpin-Hlx_DNA-bd_motif"/>
</dbReference>
<evidence type="ECO:0000259" key="7">
    <source>
        <dbReference type="SMART" id="SM00278"/>
    </source>
</evidence>
<dbReference type="GO" id="GO:0006281">
    <property type="term" value="P:DNA repair"/>
    <property type="evidence" value="ECO:0007669"/>
    <property type="project" value="UniProtKB-UniRule"/>
</dbReference>
<dbReference type="GO" id="GO:0005524">
    <property type="term" value="F:ATP binding"/>
    <property type="evidence" value="ECO:0007669"/>
    <property type="project" value="InterPro"/>
</dbReference>
<dbReference type="GO" id="GO:0006310">
    <property type="term" value="P:DNA recombination"/>
    <property type="evidence" value="ECO:0007669"/>
    <property type="project" value="UniProtKB-UniRule"/>
</dbReference>
<evidence type="ECO:0000256" key="1">
    <source>
        <dbReference type="ARBA" id="ARBA00022490"/>
    </source>
</evidence>
<keyword evidence="9" id="KW-1185">Reference proteome</keyword>
<dbReference type="InterPro" id="IPR036267">
    <property type="entry name" value="RuvA_C_sf"/>
</dbReference>
<dbReference type="InterPro" id="IPR010994">
    <property type="entry name" value="RuvA_2-like"/>
</dbReference>
<dbReference type="GO" id="GO:0005737">
    <property type="term" value="C:cytoplasm"/>
    <property type="evidence" value="ECO:0007669"/>
    <property type="project" value="UniProtKB-SubCell"/>
</dbReference>
<comment type="function">
    <text evidence="6">The RuvA-RuvB-RuvC complex processes Holliday junction (HJ) DNA during genetic recombination and DNA repair, while the RuvA-RuvB complex plays an important role in the rescue of blocked DNA replication forks via replication fork reversal (RFR). RuvA specifically binds to HJ cruciform DNA, conferring on it an open structure. The RuvB hexamer acts as an ATP-dependent pump, pulling dsDNA into and through the RuvAB complex. HJ branch migration allows RuvC to scan DNA until it finds its consensus sequence, where it cleaves and resolves the cruciform DNA.</text>
</comment>
<dbReference type="Pfam" id="PF07499">
    <property type="entry name" value="RuvA_C"/>
    <property type="match status" value="1"/>
</dbReference>
<comment type="subunit">
    <text evidence="6">Homotetramer. Forms an RuvA(8)-RuvB(12)-Holliday junction (HJ) complex. HJ DNA is sandwiched between 2 RuvA tetramers; dsDNA enters through RuvA and exits via RuvB. An RuvB hexamer assembles on each DNA strand where it exits the tetramer. Each RuvB hexamer is contacted by two RuvA subunits (via domain III) on 2 adjacent RuvB subunits; this complex drives branch migration. In the full resolvosome a probable DNA-RuvA(4)-RuvB(12)-RuvC(2) complex forms which resolves the HJ.</text>
</comment>
<dbReference type="Pfam" id="PF01330">
    <property type="entry name" value="RuvA_N"/>
    <property type="match status" value="1"/>
</dbReference>
<dbReference type="SUPFAM" id="SSF46929">
    <property type="entry name" value="DNA helicase RuvA subunit, C-terminal domain"/>
    <property type="match status" value="1"/>
</dbReference>
<keyword evidence="3 6" id="KW-0238">DNA-binding</keyword>
<dbReference type="EMBL" id="DF967972">
    <property type="protein sequence ID" value="GAP14531.1"/>
    <property type="molecule type" value="Genomic_DNA"/>
</dbReference>
<evidence type="ECO:0000256" key="2">
    <source>
        <dbReference type="ARBA" id="ARBA00022763"/>
    </source>
</evidence>
<comment type="domain">
    <text evidence="6">Has three domains with a flexible linker between the domains II and III and assumes an 'L' shape. Domain III is highly mobile and contacts RuvB.</text>
</comment>
<proteinExistence type="inferred from homology"/>
<accession>A0A0S7BIX0</accession>
<organism evidence="8">
    <name type="scientific">Longilinea arvoryzae</name>
    <dbReference type="NCBI Taxonomy" id="360412"/>
    <lineage>
        <taxon>Bacteria</taxon>
        <taxon>Bacillati</taxon>
        <taxon>Chloroflexota</taxon>
        <taxon>Anaerolineae</taxon>
        <taxon>Anaerolineales</taxon>
        <taxon>Anaerolineaceae</taxon>
        <taxon>Longilinea</taxon>
    </lineage>
</organism>
<dbReference type="InterPro" id="IPR000085">
    <property type="entry name" value="RuvA"/>
</dbReference>
<dbReference type="Pfam" id="PF14520">
    <property type="entry name" value="HHH_5"/>
    <property type="match status" value="1"/>
</dbReference>
<gene>
    <name evidence="6" type="primary">ruvA</name>
    <name evidence="8" type="ORF">LARV_02303</name>
</gene>
<comment type="similarity">
    <text evidence="6">Belongs to the RuvA family.</text>
</comment>
<keyword evidence="8" id="KW-0378">Hydrolase</keyword>
<keyword evidence="1 6" id="KW-0963">Cytoplasm</keyword>
<sequence>MIASIQGEVLSQGNDNLVILVGGIGLRVFAPTATCSAARPGQYTFLQTHLVVREDALTLYGFETEMERNYFSLLLGVNGVGPRIALAILSVLSVDSIRRAVLSEQADVFSRVPGVGKKTAQKILLHMQGKVGPEGVLAEAAGLMDVDAEVLDGLTGLGYSVVEAQAAIQSIPRDATKDVEERLRLALQFFMK</sequence>
<dbReference type="Gene3D" id="1.10.8.10">
    <property type="entry name" value="DNA helicase RuvA subunit, C-terminal domain"/>
    <property type="match status" value="1"/>
</dbReference>
<dbReference type="NCBIfam" id="TIGR00084">
    <property type="entry name" value="ruvA"/>
    <property type="match status" value="1"/>
</dbReference>
<dbReference type="InterPro" id="IPR011114">
    <property type="entry name" value="RuvA_C"/>
</dbReference>
<dbReference type="RefSeq" id="WP_075073779.1">
    <property type="nucleotide sequence ID" value="NZ_DF967972.1"/>
</dbReference>
<reference evidence="8" key="1">
    <citation type="submission" date="2015-07" db="EMBL/GenBank/DDBJ databases">
        <title>Draft Genome Sequences of Anaerolinea thermolimosa IMO-1, Bellilinea caldifistulae GOMI-1, Leptolinea tardivitalis YMTK-2, Levilinea saccharolytica KIBI-1,Longilinea arvoryzae KOME-1, Previously Described as Members of the Anaerolineaceae (Chloroflexi).</title>
        <authorList>
            <person name="Sekiguchi Y."/>
            <person name="Ohashi A."/>
            <person name="Matsuura N."/>
            <person name="Tourlousse M.D."/>
        </authorList>
    </citation>
    <scope>NUCLEOTIDE SEQUENCE [LARGE SCALE GENOMIC DNA]</scope>
    <source>
        <strain evidence="8">KOME-1</strain>
    </source>
</reference>
<evidence type="ECO:0000256" key="5">
    <source>
        <dbReference type="ARBA" id="ARBA00023204"/>
    </source>
</evidence>
<dbReference type="Gene3D" id="2.40.50.140">
    <property type="entry name" value="Nucleic acid-binding proteins"/>
    <property type="match status" value="1"/>
</dbReference>
<dbReference type="Gene3D" id="1.10.150.20">
    <property type="entry name" value="5' to 3' exonuclease, C-terminal subdomain"/>
    <property type="match status" value="1"/>
</dbReference>
<evidence type="ECO:0000256" key="4">
    <source>
        <dbReference type="ARBA" id="ARBA00023172"/>
    </source>
</evidence>
<dbReference type="STRING" id="360412.LARV_02303"/>
<feature type="region of interest" description="Domain III" evidence="6">
    <location>
        <begin position="149"/>
        <end position="192"/>
    </location>
</feature>
<keyword evidence="8" id="KW-0547">Nucleotide-binding</keyword>
<dbReference type="Proteomes" id="UP000055060">
    <property type="component" value="Unassembled WGS sequence"/>
</dbReference>
<dbReference type="GO" id="GO:0009378">
    <property type="term" value="F:four-way junction helicase activity"/>
    <property type="evidence" value="ECO:0007669"/>
    <property type="project" value="InterPro"/>
</dbReference>
<dbReference type="SMART" id="SM00278">
    <property type="entry name" value="HhH1"/>
    <property type="match status" value="2"/>
</dbReference>
<comment type="caution">
    <text evidence="6">Lacks conserved residue(s) required for the propagation of feature annotation.</text>
</comment>
<dbReference type="SUPFAM" id="SSF47781">
    <property type="entry name" value="RuvA domain 2-like"/>
    <property type="match status" value="1"/>
</dbReference>
<evidence type="ECO:0000313" key="9">
    <source>
        <dbReference type="Proteomes" id="UP000055060"/>
    </source>
</evidence>